<dbReference type="PANTHER" id="PTHR45710">
    <property type="entry name" value="C-TYPE LECTIN DOMAIN-CONTAINING PROTEIN 180"/>
    <property type="match status" value="1"/>
</dbReference>
<dbReference type="OrthoDB" id="6337382at2759"/>
<sequence>MSKRWFIRLTVATIVLFTKIGSDPIVKPPQMFISRFFQNYGTSWIAGPEGYHYQFHLSEQSWNMAREYCLALASDLVVISSLQQMNWLISHYPLSNLIMPERTIQIGLVLVDKENSTEKEWKWLNNMPLNATYLKWEILEINKSEKVLRPIEHDRCALLSIDNRILKATPCDQTPDFDYTNRYICQRSHEQHNEHEKKNNPFYESFAQLISKLQKDATVKSEPRMVQLQKMKTQIVDVQGKTEDLLYVSGMRGNFTDENNENRLTKIQKILTKETLTTVDPNVEGTGEVDFGLKQKEQLKQKGEDKTAVENKHESRLKNFAAKLKLIVHKEDTENNKDALLADGSGYKRDFPILSNSTNPMKQKFQQSDKLCDENNREQKDMRQSCEQFGDIFRNLNLFLKKEKSSDLRALLDNNDTDKTLVERLKEALHAKNETETNKLDITEKKASHNKIGNQPQFNDSIQKVHEVSNTPAHEIDDITGLLLYKKNTAGRPIVTRRIYNGKTKIYGKNESARSEINEDGIYEILRKKLRITPTKHLRNLSNLINKLSEEIKSNISEEEINRNEAPVHYDVANDQKPESSLLLFANRKNKVTEEVTNVLHTFINNSQQTTKRSSKSSKETGTSHELLNDITLVEERKVDGNKTNIKIDIQKAISSMKQNLESASEEIKRLFSYSRR</sequence>
<dbReference type="Proteomes" id="UP000746747">
    <property type="component" value="Unassembled WGS sequence"/>
</dbReference>
<dbReference type="PROSITE" id="PS50041">
    <property type="entry name" value="C_TYPE_LECTIN_2"/>
    <property type="match status" value="1"/>
</dbReference>
<name>A0A8J2MFN7_9BILA</name>
<dbReference type="SMART" id="SM00034">
    <property type="entry name" value="CLECT"/>
    <property type="match status" value="1"/>
</dbReference>
<evidence type="ECO:0000259" key="2">
    <source>
        <dbReference type="PROSITE" id="PS50041"/>
    </source>
</evidence>
<dbReference type="SUPFAM" id="SSF56436">
    <property type="entry name" value="C-type lectin-like"/>
    <property type="match status" value="1"/>
</dbReference>
<keyword evidence="1" id="KW-0732">Signal</keyword>
<dbReference type="AlphaFoldDB" id="A0A8J2MFN7"/>
<feature type="domain" description="C-type lectin" evidence="2">
    <location>
        <begin position="48"/>
        <end position="173"/>
    </location>
</feature>
<reference evidence="3" key="1">
    <citation type="submission" date="2021-09" db="EMBL/GenBank/DDBJ databases">
        <authorList>
            <consortium name="Pathogen Informatics"/>
        </authorList>
    </citation>
    <scope>NUCLEOTIDE SEQUENCE</scope>
</reference>
<protein>
    <recommendedName>
        <fullName evidence="2">C-type lectin domain-containing protein</fullName>
    </recommendedName>
</protein>
<organism evidence="3 4">
    <name type="scientific">Cercopithifilaria johnstoni</name>
    <dbReference type="NCBI Taxonomy" id="2874296"/>
    <lineage>
        <taxon>Eukaryota</taxon>
        <taxon>Metazoa</taxon>
        <taxon>Ecdysozoa</taxon>
        <taxon>Nematoda</taxon>
        <taxon>Chromadorea</taxon>
        <taxon>Rhabditida</taxon>
        <taxon>Spirurina</taxon>
        <taxon>Spiruromorpha</taxon>
        <taxon>Filarioidea</taxon>
        <taxon>Onchocercidae</taxon>
        <taxon>Cercopithifilaria</taxon>
    </lineage>
</organism>
<dbReference type="InterPro" id="IPR016186">
    <property type="entry name" value="C-type_lectin-like/link_sf"/>
</dbReference>
<feature type="chain" id="PRO_5035237370" description="C-type lectin domain-containing protein" evidence="1">
    <location>
        <begin position="23"/>
        <end position="677"/>
    </location>
</feature>
<dbReference type="Pfam" id="PF00059">
    <property type="entry name" value="Lectin_C"/>
    <property type="match status" value="1"/>
</dbReference>
<dbReference type="CDD" id="cd00037">
    <property type="entry name" value="CLECT"/>
    <property type="match status" value="1"/>
</dbReference>
<proteinExistence type="predicted"/>
<feature type="signal peptide" evidence="1">
    <location>
        <begin position="1"/>
        <end position="22"/>
    </location>
</feature>
<dbReference type="Gene3D" id="3.10.100.10">
    <property type="entry name" value="Mannose-Binding Protein A, subunit A"/>
    <property type="match status" value="1"/>
</dbReference>
<evidence type="ECO:0000256" key="1">
    <source>
        <dbReference type="SAM" id="SignalP"/>
    </source>
</evidence>
<evidence type="ECO:0000313" key="4">
    <source>
        <dbReference type="Proteomes" id="UP000746747"/>
    </source>
</evidence>
<accession>A0A8J2MFN7</accession>
<dbReference type="PANTHER" id="PTHR45710:SF38">
    <property type="entry name" value="C-TYPE LECTIN DOMAIN-CONTAINING PROTEIN 180"/>
    <property type="match status" value="1"/>
</dbReference>
<dbReference type="EMBL" id="CAKAEH010002092">
    <property type="protein sequence ID" value="CAG9541104.1"/>
    <property type="molecule type" value="Genomic_DNA"/>
</dbReference>
<gene>
    <name evidence="3" type="ORF">CJOHNSTONI_LOCUS10558</name>
</gene>
<dbReference type="InterPro" id="IPR050828">
    <property type="entry name" value="C-type_lectin/matrix_domain"/>
</dbReference>
<evidence type="ECO:0000313" key="3">
    <source>
        <dbReference type="EMBL" id="CAG9541104.1"/>
    </source>
</evidence>
<dbReference type="InterPro" id="IPR016187">
    <property type="entry name" value="CTDL_fold"/>
</dbReference>
<keyword evidence="4" id="KW-1185">Reference proteome</keyword>
<dbReference type="InterPro" id="IPR001304">
    <property type="entry name" value="C-type_lectin-like"/>
</dbReference>
<comment type="caution">
    <text evidence="3">The sequence shown here is derived from an EMBL/GenBank/DDBJ whole genome shotgun (WGS) entry which is preliminary data.</text>
</comment>